<sequence>MNTSLQRKILEKTYEAICTIKNMKSIKVDGETTTQETIVVENQPCALSHSSNAHAKQGSVHAEASQTVKLFLAPEVEVKPGSKITVVQHGRTYKLEASGLPAVYSTHQEINLIETGKA</sequence>
<accession>A0A926EI04</accession>
<evidence type="ECO:0000313" key="2">
    <source>
        <dbReference type="Proteomes" id="UP000655830"/>
    </source>
</evidence>
<organism evidence="1 2">
    <name type="scientific">Zhenhengia yiwuensis</name>
    <dbReference type="NCBI Taxonomy" id="2763666"/>
    <lineage>
        <taxon>Bacteria</taxon>
        <taxon>Bacillati</taxon>
        <taxon>Bacillota</taxon>
        <taxon>Clostridia</taxon>
        <taxon>Lachnospirales</taxon>
        <taxon>Lachnospiraceae</taxon>
        <taxon>Zhenhengia</taxon>
    </lineage>
</organism>
<keyword evidence="2" id="KW-1185">Reference proteome</keyword>
<evidence type="ECO:0000313" key="1">
    <source>
        <dbReference type="EMBL" id="MBC8581561.1"/>
    </source>
</evidence>
<proteinExistence type="predicted"/>
<dbReference type="InterPro" id="IPR038667">
    <property type="entry name" value="XkdH-like_sf"/>
</dbReference>
<gene>
    <name evidence="1" type="ORF">H8718_18925</name>
</gene>
<dbReference type="AlphaFoldDB" id="A0A926EI04"/>
<reference evidence="1" key="1">
    <citation type="submission" date="2020-08" db="EMBL/GenBank/DDBJ databases">
        <title>Genome public.</title>
        <authorList>
            <person name="Liu C."/>
            <person name="Sun Q."/>
        </authorList>
    </citation>
    <scope>NUCLEOTIDE SEQUENCE</scope>
    <source>
        <strain evidence="1">NSJ-12</strain>
    </source>
</reference>
<comment type="caution">
    <text evidence="1">The sequence shown here is derived from an EMBL/GenBank/DDBJ whole genome shotgun (WGS) entry which is preliminary data.</text>
</comment>
<dbReference type="EMBL" id="JACRSY010000060">
    <property type="protein sequence ID" value="MBC8581561.1"/>
    <property type="molecule type" value="Genomic_DNA"/>
</dbReference>
<name>A0A926EI04_9FIRM</name>
<dbReference type="RefSeq" id="WP_249334544.1">
    <property type="nucleotide sequence ID" value="NZ_JACRSY010000060.1"/>
</dbReference>
<dbReference type="Gene3D" id="2.40.10.370">
    <property type="entry name" value="Protein of unknown function DUF3599"/>
    <property type="match status" value="1"/>
</dbReference>
<dbReference type="Proteomes" id="UP000655830">
    <property type="component" value="Unassembled WGS sequence"/>
</dbReference>
<protein>
    <submittedName>
        <fullName evidence="1">Uncharacterized protein</fullName>
    </submittedName>
</protein>